<feature type="compositionally biased region" description="Pro residues" evidence="12">
    <location>
        <begin position="287"/>
        <end position="297"/>
    </location>
</feature>
<dbReference type="PROSITE" id="PS00211">
    <property type="entry name" value="ABC_TRANSPORTER_1"/>
    <property type="match status" value="1"/>
</dbReference>
<dbReference type="InterPro" id="IPR017871">
    <property type="entry name" value="ABC_transporter-like_CS"/>
</dbReference>
<dbReference type="CDD" id="cd16914">
    <property type="entry name" value="EcfT"/>
    <property type="match status" value="1"/>
</dbReference>
<feature type="region of interest" description="Disordered" evidence="12">
    <location>
        <begin position="277"/>
        <end position="308"/>
    </location>
</feature>
<evidence type="ECO:0000256" key="1">
    <source>
        <dbReference type="ARBA" id="ARBA00004141"/>
    </source>
</evidence>
<dbReference type="InterPro" id="IPR003339">
    <property type="entry name" value="ABC/ECF_trnsptr_transmembrane"/>
</dbReference>
<sequence>MPITIRNLTVYGEDAKAEPVLKDISCSLPKESLTLIIGKSGSGKSTLLRTLGGLVPPGSGELLYDGEPLWRKNRVSRPLLLQSAVAFQFPEHQLFAPTLQREFDYSLKPYRLPKPERLRRTDAAMHSQRLPVSLLDASPFTLSGGQKRRAALAALMAAEAPWLLLDEPSAGLDAKSLTRLREELSRWKEKRSIVLVTHDIDAFLPLADRVLVLAKGELAADLAPEQLYQHPHLLVDAGVGLTPAMELAGALRQAGCALPEGIPAPAGMAAALARRLQAGAGSRHSPDPAPGPGPAVQPPASRQEQPAPPLHTGSGIGMLYQLDAKLKWLVYMLISLGVLLQSSWTGLAASMLIVPVLLLMLQPADRRKLAQLSRPFLYFMALAVFISGIGFATEASVPRLHRVEFDGSRALGTLRRLSVLFEITLLGLAFTLTTSTSAMKQGLEAALRPLKNLGAPVQMLSLAASLTLRFIPLIVEETDRFATIAKARGKRSFRKNQMPVRDLPVFAIPLLLSLFQSVEELILAMEMKGFGSRQREQLPVLQTDKRIGGRALRFGIVIFLLLAGIRCWEQWRGVSGI</sequence>
<dbReference type="GO" id="GO:0005524">
    <property type="term" value="F:ATP binding"/>
    <property type="evidence" value="ECO:0007669"/>
    <property type="project" value="UniProtKB-KW"/>
</dbReference>
<evidence type="ECO:0000256" key="3">
    <source>
        <dbReference type="ARBA" id="ARBA00005417"/>
    </source>
</evidence>
<dbReference type="RefSeq" id="WP_377600604.1">
    <property type="nucleotide sequence ID" value="NZ_JBHUME010000005.1"/>
</dbReference>
<dbReference type="Pfam" id="PF02361">
    <property type="entry name" value="CbiQ"/>
    <property type="match status" value="1"/>
</dbReference>
<dbReference type="EMBL" id="JBHUME010000005">
    <property type="protein sequence ID" value="MFD2611705.1"/>
    <property type="molecule type" value="Genomic_DNA"/>
</dbReference>
<evidence type="ECO:0000313" key="15">
    <source>
        <dbReference type="EMBL" id="MFD2611705.1"/>
    </source>
</evidence>
<dbReference type="Gene3D" id="3.40.50.300">
    <property type="entry name" value="P-loop containing nucleotide triphosphate hydrolases"/>
    <property type="match status" value="1"/>
</dbReference>
<keyword evidence="4" id="KW-0813">Transport</keyword>
<keyword evidence="9" id="KW-1278">Translocase</keyword>
<comment type="subcellular location">
    <subcellularLocation>
        <location evidence="2">Cell membrane</location>
        <topology evidence="2">Peripheral membrane protein</topology>
    </subcellularLocation>
    <subcellularLocation>
        <location evidence="1">Membrane</location>
        <topology evidence="1">Multi-pass membrane protein</topology>
    </subcellularLocation>
</comment>
<dbReference type="SMART" id="SM00382">
    <property type="entry name" value="AAA"/>
    <property type="match status" value="1"/>
</dbReference>
<evidence type="ECO:0000256" key="7">
    <source>
        <dbReference type="ARBA" id="ARBA00022741"/>
    </source>
</evidence>
<feature type="transmembrane region" description="Helical" evidence="13">
    <location>
        <begin position="328"/>
        <end position="354"/>
    </location>
</feature>
<evidence type="ECO:0000256" key="8">
    <source>
        <dbReference type="ARBA" id="ARBA00022840"/>
    </source>
</evidence>
<feature type="domain" description="ABC transporter" evidence="14">
    <location>
        <begin position="3"/>
        <end position="240"/>
    </location>
</feature>
<dbReference type="Proteomes" id="UP001597541">
    <property type="component" value="Unassembled WGS sequence"/>
</dbReference>
<evidence type="ECO:0000256" key="9">
    <source>
        <dbReference type="ARBA" id="ARBA00022967"/>
    </source>
</evidence>
<evidence type="ECO:0000259" key="14">
    <source>
        <dbReference type="PROSITE" id="PS50893"/>
    </source>
</evidence>
<evidence type="ECO:0000256" key="2">
    <source>
        <dbReference type="ARBA" id="ARBA00004202"/>
    </source>
</evidence>
<evidence type="ECO:0000256" key="10">
    <source>
        <dbReference type="ARBA" id="ARBA00022989"/>
    </source>
</evidence>
<comment type="similarity">
    <text evidence="3">Belongs to the ABC transporter superfamily.</text>
</comment>
<dbReference type="SUPFAM" id="SSF52540">
    <property type="entry name" value="P-loop containing nucleoside triphosphate hydrolases"/>
    <property type="match status" value="1"/>
</dbReference>
<accession>A0ABW5PB65</accession>
<feature type="transmembrane region" description="Helical" evidence="13">
    <location>
        <begin position="375"/>
        <end position="393"/>
    </location>
</feature>
<dbReference type="InterPro" id="IPR027417">
    <property type="entry name" value="P-loop_NTPase"/>
</dbReference>
<dbReference type="InterPro" id="IPR050095">
    <property type="entry name" value="ECF_ABC_transporter_ATP-bd"/>
</dbReference>
<evidence type="ECO:0000256" key="12">
    <source>
        <dbReference type="SAM" id="MobiDB-lite"/>
    </source>
</evidence>
<dbReference type="PROSITE" id="PS50893">
    <property type="entry name" value="ABC_TRANSPORTER_2"/>
    <property type="match status" value="1"/>
</dbReference>
<keyword evidence="5" id="KW-1003">Cell membrane</keyword>
<comment type="caution">
    <text evidence="15">The sequence shown here is derived from an EMBL/GenBank/DDBJ whole genome shotgun (WGS) entry which is preliminary data.</text>
</comment>
<evidence type="ECO:0000256" key="6">
    <source>
        <dbReference type="ARBA" id="ARBA00022692"/>
    </source>
</evidence>
<dbReference type="InterPro" id="IPR015856">
    <property type="entry name" value="ABC_transpr_CbiO/EcfA_su"/>
</dbReference>
<keyword evidence="11 13" id="KW-0472">Membrane</keyword>
<organism evidence="15 16">
    <name type="scientific">Paenibacillus gansuensis</name>
    <dbReference type="NCBI Taxonomy" id="306542"/>
    <lineage>
        <taxon>Bacteria</taxon>
        <taxon>Bacillati</taxon>
        <taxon>Bacillota</taxon>
        <taxon>Bacilli</taxon>
        <taxon>Bacillales</taxon>
        <taxon>Paenibacillaceae</taxon>
        <taxon>Paenibacillus</taxon>
    </lineage>
</organism>
<keyword evidence="8 15" id="KW-0067">ATP-binding</keyword>
<dbReference type="InterPro" id="IPR003593">
    <property type="entry name" value="AAA+_ATPase"/>
</dbReference>
<evidence type="ECO:0000256" key="4">
    <source>
        <dbReference type="ARBA" id="ARBA00022448"/>
    </source>
</evidence>
<feature type="transmembrane region" description="Helical" evidence="13">
    <location>
        <begin position="551"/>
        <end position="571"/>
    </location>
</feature>
<evidence type="ECO:0000256" key="13">
    <source>
        <dbReference type="SAM" id="Phobius"/>
    </source>
</evidence>
<evidence type="ECO:0000313" key="16">
    <source>
        <dbReference type="Proteomes" id="UP001597541"/>
    </source>
</evidence>
<keyword evidence="16" id="KW-1185">Reference proteome</keyword>
<dbReference type="Pfam" id="PF00005">
    <property type="entry name" value="ABC_tran"/>
    <property type="match status" value="1"/>
</dbReference>
<protein>
    <submittedName>
        <fullName evidence="15">ATP-binding cassette domain-containing protein</fullName>
    </submittedName>
</protein>
<reference evidence="16" key="1">
    <citation type="journal article" date="2019" name="Int. J. Syst. Evol. Microbiol.">
        <title>The Global Catalogue of Microorganisms (GCM) 10K type strain sequencing project: providing services to taxonomists for standard genome sequencing and annotation.</title>
        <authorList>
            <consortium name="The Broad Institute Genomics Platform"/>
            <consortium name="The Broad Institute Genome Sequencing Center for Infectious Disease"/>
            <person name="Wu L."/>
            <person name="Ma J."/>
        </authorList>
    </citation>
    <scope>NUCLEOTIDE SEQUENCE [LARGE SCALE GENOMIC DNA]</scope>
    <source>
        <strain evidence="16">KCTC 3950</strain>
    </source>
</reference>
<evidence type="ECO:0000256" key="11">
    <source>
        <dbReference type="ARBA" id="ARBA00023136"/>
    </source>
</evidence>
<keyword evidence="6 13" id="KW-0812">Transmembrane</keyword>
<dbReference type="CDD" id="cd03225">
    <property type="entry name" value="ABC_cobalt_CbiO_domain1"/>
    <property type="match status" value="1"/>
</dbReference>
<keyword evidence="7" id="KW-0547">Nucleotide-binding</keyword>
<name>A0ABW5PB65_9BACL</name>
<proteinExistence type="inferred from homology"/>
<keyword evidence="10 13" id="KW-1133">Transmembrane helix</keyword>
<dbReference type="InterPro" id="IPR003439">
    <property type="entry name" value="ABC_transporter-like_ATP-bd"/>
</dbReference>
<evidence type="ECO:0000256" key="5">
    <source>
        <dbReference type="ARBA" id="ARBA00022475"/>
    </source>
</evidence>
<gene>
    <name evidence="15" type="ORF">ACFSUF_04630</name>
</gene>
<feature type="transmembrane region" description="Helical" evidence="13">
    <location>
        <begin position="413"/>
        <end position="432"/>
    </location>
</feature>
<dbReference type="PANTHER" id="PTHR43553">
    <property type="entry name" value="HEAVY METAL TRANSPORTER"/>
    <property type="match status" value="1"/>
</dbReference>